<name>A0A1B6D0W0_9HEMI</name>
<reference evidence="2" key="1">
    <citation type="submission" date="2015-12" db="EMBL/GenBank/DDBJ databases">
        <title>De novo transcriptome assembly of four potential Pierce s Disease insect vectors from Arizona vineyards.</title>
        <authorList>
            <person name="Tassone E.E."/>
        </authorList>
    </citation>
    <scope>NUCLEOTIDE SEQUENCE</scope>
</reference>
<feature type="region of interest" description="Disordered" evidence="1">
    <location>
        <begin position="122"/>
        <end position="170"/>
    </location>
</feature>
<feature type="compositionally biased region" description="Basic and acidic residues" evidence="1">
    <location>
        <begin position="61"/>
        <end position="75"/>
    </location>
</feature>
<protein>
    <submittedName>
        <fullName evidence="2">Uncharacterized protein</fullName>
    </submittedName>
</protein>
<organism evidence="2">
    <name type="scientific">Clastoptera arizonana</name>
    <name type="common">Arizona spittle bug</name>
    <dbReference type="NCBI Taxonomy" id="38151"/>
    <lineage>
        <taxon>Eukaryota</taxon>
        <taxon>Metazoa</taxon>
        <taxon>Ecdysozoa</taxon>
        <taxon>Arthropoda</taxon>
        <taxon>Hexapoda</taxon>
        <taxon>Insecta</taxon>
        <taxon>Pterygota</taxon>
        <taxon>Neoptera</taxon>
        <taxon>Paraneoptera</taxon>
        <taxon>Hemiptera</taxon>
        <taxon>Auchenorrhyncha</taxon>
        <taxon>Cercopoidea</taxon>
        <taxon>Clastopteridae</taxon>
        <taxon>Clastoptera</taxon>
    </lineage>
</organism>
<gene>
    <name evidence="2" type="ORF">g.2394</name>
</gene>
<feature type="non-terminal residue" evidence="2">
    <location>
        <position position="1"/>
    </location>
</feature>
<proteinExistence type="predicted"/>
<evidence type="ECO:0000256" key="1">
    <source>
        <dbReference type="SAM" id="MobiDB-lite"/>
    </source>
</evidence>
<evidence type="ECO:0000313" key="2">
    <source>
        <dbReference type="EMBL" id="JAS19321.1"/>
    </source>
</evidence>
<feature type="compositionally biased region" description="Basic and acidic residues" evidence="1">
    <location>
        <begin position="82"/>
        <end position="91"/>
    </location>
</feature>
<dbReference type="AlphaFoldDB" id="A0A1B6D0W0"/>
<sequence length="170" mass="18425">DSAPGHGSLAGRRLSARFHVPRCTQRVPRGDSPQPSLRDGGRARRGRTMSQRTGVPQAADVRQRQPDSGVQRDEPAGGGGGGDRREEHPGEAEGGVRQAYLGAGAGQRVAVKVPLQNQLLLRPQHGPAGEHRPGTGIRLPPVHRVGRDVREQGDDFHWRDEVERHRGGPR</sequence>
<accession>A0A1B6D0W0</accession>
<feature type="compositionally biased region" description="Basic and acidic residues" evidence="1">
    <location>
        <begin position="145"/>
        <end position="170"/>
    </location>
</feature>
<feature type="region of interest" description="Disordered" evidence="1">
    <location>
        <begin position="1"/>
        <end position="99"/>
    </location>
</feature>
<dbReference type="EMBL" id="GEDC01017977">
    <property type="protein sequence ID" value="JAS19321.1"/>
    <property type="molecule type" value="Transcribed_RNA"/>
</dbReference>
<feature type="non-terminal residue" evidence="2">
    <location>
        <position position="170"/>
    </location>
</feature>